<name>A0A1X9T5D5_9VIRU</name>
<dbReference type="EMBL" id="KX832224">
    <property type="protein sequence ID" value="ARR28910.1"/>
    <property type="molecule type" value="Genomic_DNA"/>
</dbReference>
<reference evidence="1" key="1">
    <citation type="journal article" date="2017" name="Vet. Pathol.">
        <title>Ranid Herpesvirus 3 and Proliferative Dermatitis in Free-Ranging Wild Common Frogs (Rana Temporaria).</title>
        <authorList>
            <person name="Origgi F.C."/>
            <person name="Schmidt B.R."/>
            <person name="Lohmann P."/>
            <person name="Otten P."/>
            <person name="Akdesir E."/>
            <person name="Gaschen V."/>
            <person name="Aguilar-Bultet L."/>
            <person name="Wahli T."/>
            <person name="Sattler U."/>
            <person name="Stoffel M.H."/>
        </authorList>
    </citation>
    <scope>NUCLEOTIDE SEQUENCE [LARGE SCALE GENOMIC DNA]</scope>
    <source>
        <strain evidence="1">FO1_2015</strain>
    </source>
</reference>
<dbReference type="KEGG" id="vg:32878244"/>
<dbReference type="Proteomes" id="UP000203507">
    <property type="component" value="Segment"/>
</dbReference>
<evidence type="ECO:0008006" key="3">
    <source>
        <dbReference type="Google" id="ProtNLM"/>
    </source>
</evidence>
<proteinExistence type="predicted"/>
<sequence length="1439" mass="161688">MTNVFMYSNSRGRKVDTRGLQNTNPPGRNIDWNVLNDATFLDQFRNIVAVNRLSTSDFYDYFAGPNRRGDNYVDNRNVLRMVRPDGLNINDFQTDVVVPMMMVRSLAVMTAAMQSNYNACFLLSNLLLPRKTPGPRPVFKYTASKREIRPAHAGTLREIPDRSSVTNTEMTVALKSYTNGIAVPDSSIFAKISREQAMMALEAEMVNFSEGWKACIAKLHYEYCAGQPKFSELYLANNRRNFTERGRLGCLMELIHLENTIEGCINKDPSNISPVMLAACHMIHEQGNDHIIVCPKRIVPPEAGGLIITNIPYEEKVYNYSTAGADSNDMVMDVDWSTEVVANAMKDPRINKIEPAPSQPALDDRLYATLLQENGETFMRMPAIRTGYTEPIPMILLDNVPLMKNGPCMAQPLMRNCTKRLFYTVGAVPNSYTQYKNKSFYSNNSVLKYSDVASKCPSSTFIVNYDEKGTPKEVTLSMLHKSANTERLFLVSDFETRMRRIFDDDFMKNLGGNHTDEVSYIKNALILYHEPDSALKLEHPYCVLESSPRNMMFPIRPFPHNHAQTHSVIKPRFCMWNYPLMSAQHAEYVGVLSSIKCSVGEDADLIKFLEMCYAGFGNVSTNSVFNLVVAKAISFIGMTAPDMNRLIDQAGNGFKRDAQLLLINENKLQGQIFNTSYATGTVPITPAVPAAGAFLYDDRLVQTVTPDEDKCTQLLKYILQMVDHVVETNGKTLLVSDAYCQVVYCTVLGLLRENLSMLDSPIICSYFDFKNKLDKAIAIADLITQGQLAFMRAVESTMVDPLNMLLLPHTIPSYIHKTYDFNKKYTSYYQNMFAAVCCNQEYALRTSDNNAVFKSDACGVMRPSTNVLTRTFGSIYKDGSKAYDFSTVDGQCKARQLNNTYSAVVESYTDSFYCRASTSIAERVNEMLYRMPNALKLREVVEGAARHVENFTCAAATGTRTPTAILFPFHSASALAGQHDNVYLFNVSNFRLNMTPENIHETFKYYYDVWNRDVNNNNPLQFHSCSGPKQFRACSDNPWNGILSPTFVARRHLLQNEMGGLPFNMFLMGLHYYSGINYQNVTQKFDKKYYSGWAYACVRTMRYIGHSAVAMPRKKALQVHGMKAIKDHNPGDEARFVSSQIDMAIIPDQMGTHGCVVPNVFISDIEGVNSFFLNPKKLPPMNNSALEGTLYRKSITSDVENFTLVLDWFNGMVPETMSGSSKTCESIMPLNGRYTQMYMGADPNTNIFSEKDPMSGRYCESPTLLNHSDTALSIAETSSYLSNLMYTSNPASSFLSAASYNNIAETMADLTFGRFQFMPQNGQELLNTLFQRALATNSSVETPFTNRLGMMFADSYVIGKGGGLYLIKIQNNNYDNQQFELNPRVVGEGISPTYLFHPTSNEPFLRNLGKMSCLPFISRDLVNVRSAVDSGALAQKGEK</sequence>
<accession>A0A1X9T5D5</accession>
<evidence type="ECO:0000313" key="1">
    <source>
        <dbReference type="EMBL" id="ARR28910.1"/>
    </source>
</evidence>
<evidence type="ECO:0000313" key="2">
    <source>
        <dbReference type="Proteomes" id="UP000203507"/>
    </source>
</evidence>
<dbReference type="GeneID" id="32878244"/>
<protein>
    <recommendedName>
        <fullName evidence="3">Major capsid protein</fullName>
    </recommendedName>
</protein>
<keyword evidence="2" id="KW-1185">Reference proteome</keyword>
<organism evidence="1">
    <name type="scientific">Ranid herpesvirus 3</name>
    <dbReference type="NCBI Taxonomy" id="1987509"/>
    <lineage>
        <taxon>Viruses</taxon>
        <taxon>Duplodnaviria</taxon>
        <taxon>Heunggongvirae</taxon>
        <taxon>Peploviricota</taxon>
        <taxon>Herviviricetes</taxon>
        <taxon>Herpesvirales</taxon>
        <taxon>Alloherpesviridae</taxon>
        <taxon>Batravirus</taxon>
        <taxon>Batravirus ranidallo3</taxon>
    </lineage>
</organism>
<dbReference type="RefSeq" id="YP_009362419.1">
    <property type="nucleotide sequence ID" value="NC_034618.1"/>
</dbReference>